<dbReference type="EMBL" id="BLLF01001545">
    <property type="protein sequence ID" value="GFH19945.1"/>
    <property type="molecule type" value="Genomic_DNA"/>
</dbReference>
<accession>A0A699ZDP2</accession>
<proteinExistence type="predicted"/>
<organism evidence="2 3">
    <name type="scientific">Haematococcus lacustris</name>
    <name type="common">Green alga</name>
    <name type="synonym">Haematococcus pluvialis</name>
    <dbReference type="NCBI Taxonomy" id="44745"/>
    <lineage>
        <taxon>Eukaryota</taxon>
        <taxon>Viridiplantae</taxon>
        <taxon>Chlorophyta</taxon>
        <taxon>core chlorophytes</taxon>
        <taxon>Chlorophyceae</taxon>
        <taxon>CS clade</taxon>
        <taxon>Chlamydomonadales</taxon>
        <taxon>Haematococcaceae</taxon>
        <taxon>Haematococcus</taxon>
    </lineage>
</organism>
<evidence type="ECO:0000313" key="2">
    <source>
        <dbReference type="EMBL" id="GFH19945.1"/>
    </source>
</evidence>
<feature type="non-terminal residue" evidence="2">
    <location>
        <position position="94"/>
    </location>
</feature>
<feature type="compositionally biased region" description="Low complexity" evidence="1">
    <location>
        <begin position="84"/>
        <end position="94"/>
    </location>
</feature>
<sequence length="94" mass="8915">VKASLAALGSASRLQTGLGPAAGEIIHANLGDATGGLPDDLRALALYISPDRSTLYVAGINIPDPAAASNGEVDPGSAAGGAAPGNKAAAKPGA</sequence>
<evidence type="ECO:0000313" key="3">
    <source>
        <dbReference type="Proteomes" id="UP000485058"/>
    </source>
</evidence>
<feature type="non-terminal residue" evidence="2">
    <location>
        <position position="1"/>
    </location>
</feature>
<evidence type="ECO:0000256" key="1">
    <source>
        <dbReference type="SAM" id="MobiDB-lite"/>
    </source>
</evidence>
<protein>
    <submittedName>
        <fullName evidence="2">Uncharacterized protein</fullName>
    </submittedName>
</protein>
<gene>
    <name evidence="2" type="ORF">HaLaN_16982</name>
</gene>
<reference evidence="2 3" key="1">
    <citation type="submission" date="2020-02" db="EMBL/GenBank/DDBJ databases">
        <title>Draft genome sequence of Haematococcus lacustris strain NIES-144.</title>
        <authorList>
            <person name="Morimoto D."/>
            <person name="Nakagawa S."/>
            <person name="Yoshida T."/>
            <person name="Sawayama S."/>
        </authorList>
    </citation>
    <scope>NUCLEOTIDE SEQUENCE [LARGE SCALE GENOMIC DNA]</scope>
    <source>
        <strain evidence="2 3">NIES-144</strain>
    </source>
</reference>
<dbReference type="AlphaFoldDB" id="A0A699ZDP2"/>
<dbReference type="Proteomes" id="UP000485058">
    <property type="component" value="Unassembled WGS sequence"/>
</dbReference>
<keyword evidence="3" id="KW-1185">Reference proteome</keyword>
<feature type="region of interest" description="Disordered" evidence="1">
    <location>
        <begin position="67"/>
        <end position="94"/>
    </location>
</feature>
<name>A0A699ZDP2_HAELA</name>
<comment type="caution">
    <text evidence="2">The sequence shown here is derived from an EMBL/GenBank/DDBJ whole genome shotgun (WGS) entry which is preliminary data.</text>
</comment>